<evidence type="ECO:0000313" key="7">
    <source>
        <dbReference type="Proteomes" id="UP000319627"/>
    </source>
</evidence>
<organism evidence="6 7">
    <name type="scientific">Azomonas agilis</name>
    <dbReference type="NCBI Taxonomy" id="116849"/>
    <lineage>
        <taxon>Bacteria</taxon>
        <taxon>Pseudomonadati</taxon>
        <taxon>Pseudomonadota</taxon>
        <taxon>Gammaproteobacteria</taxon>
        <taxon>Pseudomonadales</taxon>
        <taxon>Pseudomonadaceae</taxon>
        <taxon>Azomonas</taxon>
    </lineage>
</organism>
<evidence type="ECO:0000256" key="1">
    <source>
        <dbReference type="ARBA" id="ARBA00022679"/>
    </source>
</evidence>
<dbReference type="NCBIfam" id="NF002332">
    <property type="entry name" value="PRK01293.1"/>
    <property type="match status" value="1"/>
</dbReference>
<dbReference type="Pfam" id="PF20866">
    <property type="entry name" value="MdcG_N"/>
    <property type="match status" value="1"/>
</dbReference>
<dbReference type="InterPro" id="IPR049180">
    <property type="entry name" value="MdcG_C"/>
</dbReference>
<dbReference type="EC" id="2.7.7.66" evidence="3"/>
<dbReference type="GO" id="GO:0016779">
    <property type="term" value="F:nucleotidyltransferase activity"/>
    <property type="evidence" value="ECO:0007669"/>
    <property type="project" value="UniProtKB-UniRule"/>
</dbReference>
<sequence length="209" mass="22818">MTAFTAHRPHDLLWGFTPSLLEAGTPDWVAEVLSQGQPVVVRRAVARVGWVAVGIRGAERHQRQAAWMPTSAVTAVITPEQLVAKVLSLELEEPALQLLQQLNPLMEALGLAWGVTGGAAYQLATGIRVLHPGSDLDVLIRTPQPFSRPQAATLWARLERLTCRVDVQLETPAGAIALREWAGTGSQVLLKALEGPRLVANPWQWEERV</sequence>
<dbReference type="OrthoDB" id="1275217at2"/>
<keyword evidence="7" id="KW-1185">Reference proteome</keyword>
<name>A0A562J0M1_9GAMM</name>
<comment type="catalytic activity">
    <reaction evidence="3">
        <text>apo-[malonate decarboxylase ACP] + 2'-(5''-triphospho-alpha-D-ribosyl)-3'-dephospho-CoA = holo-[malonate decarboxylase ACP] + diphosphate</text>
        <dbReference type="Rhea" id="RHEA:42644"/>
        <dbReference type="Rhea" id="RHEA-COMP:10160"/>
        <dbReference type="Rhea" id="RHEA-COMP:10161"/>
        <dbReference type="ChEBI" id="CHEBI:29999"/>
        <dbReference type="ChEBI" id="CHEBI:33019"/>
        <dbReference type="ChEBI" id="CHEBI:61378"/>
        <dbReference type="ChEBI" id="CHEBI:82683"/>
        <dbReference type="EC" id="2.7.7.66"/>
    </reaction>
</comment>
<dbReference type="HAMAP" id="MF_00650">
    <property type="entry name" value="Malonate_MdcG"/>
    <property type="match status" value="1"/>
</dbReference>
<dbReference type="Proteomes" id="UP000319627">
    <property type="component" value="Unassembled WGS sequence"/>
</dbReference>
<comment type="function">
    <text evidence="3">Transfers 2'-(5-triphosphoribosyl)-3'-dephosphocoenzyme-A to the apo-[acyl-carrier-protein] of the malonate decarboxylase to yield holo-[acyl-carrier-protein].</text>
</comment>
<dbReference type="InterPro" id="IPR048903">
    <property type="entry name" value="MdcG_N"/>
</dbReference>
<dbReference type="InterPro" id="IPR017557">
    <property type="entry name" value="Holo-ACP_synthase"/>
</dbReference>
<keyword evidence="2 3" id="KW-0548">Nucleotidyltransferase</keyword>
<protein>
    <recommendedName>
        <fullName evidence="3">Phosphoribosyl-dephospho-CoA transferase</fullName>
        <ecNumber evidence="3">2.7.7.66</ecNumber>
    </recommendedName>
    <alternativeName>
        <fullName evidence="3">Malonate decarboxylase holo-[acyl-carrier-protein] synthase</fullName>
        <shortName evidence="3">Holo-ACP synthase</shortName>
    </alternativeName>
</protein>
<evidence type="ECO:0000256" key="2">
    <source>
        <dbReference type="ARBA" id="ARBA00022695"/>
    </source>
</evidence>
<dbReference type="Pfam" id="PF10620">
    <property type="entry name" value="MdcG"/>
    <property type="match status" value="1"/>
</dbReference>
<evidence type="ECO:0000256" key="3">
    <source>
        <dbReference type="HAMAP-Rule" id="MF_00650"/>
    </source>
</evidence>
<feature type="domain" description="Phosphoribosyl-dephospho-CoA transferase MdcG C-terminal" evidence="4">
    <location>
        <begin position="88"/>
        <end position="202"/>
    </location>
</feature>
<dbReference type="NCBIfam" id="TIGR03135">
    <property type="entry name" value="malonate_mdcG"/>
    <property type="match status" value="1"/>
</dbReference>
<comment type="similarity">
    <text evidence="3">Belongs to the MdcG family.</text>
</comment>
<evidence type="ECO:0000259" key="4">
    <source>
        <dbReference type="Pfam" id="PF10620"/>
    </source>
</evidence>
<comment type="caution">
    <text evidence="6">The sequence shown here is derived from an EMBL/GenBank/DDBJ whole genome shotgun (WGS) entry which is preliminary data.</text>
</comment>
<evidence type="ECO:0000259" key="5">
    <source>
        <dbReference type="Pfam" id="PF20866"/>
    </source>
</evidence>
<evidence type="ECO:0000313" key="6">
    <source>
        <dbReference type="EMBL" id="TWH76673.1"/>
    </source>
</evidence>
<proteinExistence type="inferred from homology"/>
<dbReference type="EMBL" id="VLKG01000002">
    <property type="protein sequence ID" value="TWH76673.1"/>
    <property type="molecule type" value="Genomic_DNA"/>
</dbReference>
<feature type="active site" evidence="3">
    <location>
        <position position="135"/>
    </location>
</feature>
<feature type="active site" evidence="3">
    <location>
        <position position="137"/>
    </location>
</feature>
<feature type="domain" description="Phosphoribosyl-dephospho-CoA transferase MdcG N-terminal" evidence="5">
    <location>
        <begin position="8"/>
        <end position="79"/>
    </location>
</feature>
<dbReference type="RefSeq" id="WP_144570459.1">
    <property type="nucleotide sequence ID" value="NZ_VLKG01000002.1"/>
</dbReference>
<accession>A0A562J0M1</accession>
<dbReference type="AlphaFoldDB" id="A0A562J0M1"/>
<gene>
    <name evidence="3" type="primary">mdcG</name>
    <name evidence="6" type="ORF">LX59_00718</name>
</gene>
<keyword evidence="1 3" id="KW-0808">Transferase</keyword>
<reference evidence="6 7" key="1">
    <citation type="submission" date="2019-07" db="EMBL/GenBank/DDBJ databases">
        <title>Genomic Encyclopedia of Type Strains, Phase I: the one thousand microbial genomes (KMG-I) project.</title>
        <authorList>
            <person name="Kyrpides N."/>
        </authorList>
    </citation>
    <scope>NUCLEOTIDE SEQUENCE [LARGE SCALE GENOMIC DNA]</scope>
    <source>
        <strain evidence="6 7">DSM 375</strain>
    </source>
</reference>